<gene>
    <name evidence="1" type="ORF">PKOR_21310</name>
</gene>
<reference evidence="1 2" key="1">
    <citation type="journal article" date="2015" name="Sci. Rep.">
        <title>Unraveling adaptation of Pontibacter korlensis to radiation and infertility in desert through complete genome and comparative transcriptomic analysis.</title>
        <authorList>
            <person name="Dai J."/>
            <person name="Dai W."/>
            <person name="Qiu C."/>
            <person name="Yang Z."/>
            <person name="Zhang Y."/>
            <person name="Zhou M."/>
            <person name="Zhang L."/>
            <person name="Fang C."/>
            <person name="Gao Q."/>
            <person name="Yang Q."/>
            <person name="Li X."/>
            <person name="Wang Z."/>
            <person name="Wang Z."/>
            <person name="Jia Z."/>
            <person name="Chen X."/>
        </authorList>
    </citation>
    <scope>NUCLEOTIDE SEQUENCE [LARGE SCALE GENOMIC DNA]</scope>
    <source>
        <strain evidence="1 2">X14-1T</strain>
    </source>
</reference>
<dbReference type="EMBL" id="CP009621">
    <property type="protein sequence ID" value="AKD05149.1"/>
    <property type="molecule type" value="Genomic_DNA"/>
</dbReference>
<evidence type="ECO:0000313" key="1">
    <source>
        <dbReference type="EMBL" id="AKD05149.1"/>
    </source>
</evidence>
<organism evidence="1 2">
    <name type="scientific">Pontibacter korlensis</name>
    <dbReference type="NCBI Taxonomy" id="400092"/>
    <lineage>
        <taxon>Bacteria</taxon>
        <taxon>Pseudomonadati</taxon>
        <taxon>Bacteroidota</taxon>
        <taxon>Cytophagia</taxon>
        <taxon>Cytophagales</taxon>
        <taxon>Hymenobacteraceae</taxon>
        <taxon>Pontibacter</taxon>
    </lineage>
</organism>
<protein>
    <submittedName>
        <fullName evidence="1">Uncharacterized protein</fullName>
    </submittedName>
</protein>
<dbReference type="PATRIC" id="fig|400092.3.peg.4686"/>
<dbReference type="KEGG" id="pko:PKOR_21310"/>
<dbReference type="STRING" id="400092.PKOR_21310"/>
<keyword evidence="2" id="KW-1185">Reference proteome</keyword>
<evidence type="ECO:0000313" key="2">
    <source>
        <dbReference type="Proteomes" id="UP000033109"/>
    </source>
</evidence>
<proteinExistence type="predicted"/>
<name>A0A0E3ZI38_9BACT</name>
<dbReference type="HOGENOM" id="CLU_2317805_0_0_10"/>
<sequence>MLFKLRQPWLPEPDPSPWVGVGVLDKERLVHVAVPVKGSPQRSEEQLQVHRAMSLSRALPPGRGPAALSAPHVELEQVGSKAGDEQWLTGKAYITTQKA</sequence>
<dbReference type="AlphaFoldDB" id="A0A0E3ZI38"/>
<dbReference type="Proteomes" id="UP000033109">
    <property type="component" value="Chromosome"/>
</dbReference>
<accession>A0A0E3ZI38</accession>